<dbReference type="SUPFAM" id="SSF52540">
    <property type="entry name" value="P-loop containing nucleoside triphosphate hydrolases"/>
    <property type="match status" value="1"/>
</dbReference>
<dbReference type="PROSITE" id="PS00690">
    <property type="entry name" value="DEAH_ATP_HELICASE"/>
    <property type="match status" value="1"/>
</dbReference>
<dbReference type="Proteomes" id="UP000007939">
    <property type="component" value="Chromosome"/>
</dbReference>
<reference evidence="6 7" key="2">
    <citation type="journal article" date="2012" name="Stand. Genomic Sci.">
        <title>Complete genome sequence of the termite hindgut bacterium Spirochaeta coccoides type strain (SPN1(T)), reclassification in the genus Sphaerochaeta as Sphaerochaeta coccoides comb. nov. and emendations of the family Spirochaetaceae and the genus Sphaerochaeta.</title>
        <authorList>
            <person name="Abt B."/>
            <person name="Han C."/>
            <person name="Scheuner C."/>
            <person name="Lu M."/>
            <person name="Lapidus A."/>
            <person name="Nolan M."/>
            <person name="Lucas S."/>
            <person name="Hammon N."/>
            <person name="Deshpande S."/>
            <person name="Cheng J.F."/>
            <person name="Tapia R."/>
            <person name="Goodwin L.A."/>
            <person name="Pitluck S."/>
            <person name="Liolios K."/>
            <person name="Pagani I."/>
            <person name="Ivanova N."/>
            <person name="Mavromatis K."/>
            <person name="Mikhailova N."/>
            <person name="Huntemann M."/>
            <person name="Pati A."/>
            <person name="Chen A."/>
            <person name="Palaniappan K."/>
            <person name="Land M."/>
            <person name="Hauser L."/>
            <person name="Brambilla E.M."/>
            <person name="Rohde M."/>
            <person name="Spring S."/>
            <person name="Gronow S."/>
            <person name="Goker M."/>
            <person name="Woyke T."/>
            <person name="Bristow J."/>
            <person name="Eisen J.A."/>
            <person name="Markowitz V."/>
            <person name="Hugenholtz P."/>
            <person name="Kyrpides N.C."/>
            <person name="Klenk H.P."/>
            <person name="Detter J.C."/>
        </authorList>
    </citation>
    <scope>NUCLEOTIDE SEQUENCE [LARGE SCALE GENOMIC DNA]</scope>
    <source>
        <strain evidence="7">ATCC BAA-1237 / DSM 17374 / SPN1</strain>
    </source>
</reference>
<dbReference type="STRING" id="760011.Spico_0632"/>
<reference evidence="7" key="1">
    <citation type="submission" date="2011-04" db="EMBL/GenBank/DDBJ databases">
        <title>The complete genome of Spirochaeta coccoides DSM 17374.</title>
        <authorList>
            <person name="Lucas S."/>
            <person name="Copeland A."/>
            <person name="Lapidus A."/>
            <person name="Bruce D."/>
            <person name="Goodwin L."/>
            <person name="Pitluck S."/>
            <person name="Peters L."/>
            <person name="Kyrpides N."/>
            <person name="Mavromatis K."/>
            <person name="Pagani I."/>
            <person name="Ivanova N."/>
            <person name="Ovchinnikova G."/>
            <person name="Lu M."/>
            <person name="Detter J.C."/>
            <person name="Tapia R."/>
            <person name="Han C."/>
            <person name="Land M."/>
            <person name="Hauser L."/>
            <person name="Markowitz V."/>
            <person name="Cheng J.-F."/>
            <person name="Hugenholtz P."/>
            <person name="Woyke T."/>
            <person name="Wu D."/>
            <person name="Spring S."/>
            <person name="Schroeder M."/>
            <person name="Brambilla E."/>
            <person name="Klenk H.-P."/>
            <person name="Eisen J.A."/>
        </authorList>
    </citation>
    <scope>NUCLEOTIDE SEQUENCE [LARGE SCALE GENOMIC DNA]</scope>
    <source>
        <strain evidence="7">ATCC BAA-1237 / DSM 17374 / SPN1</strain>
    </source>
</reference>
<evidence type="ECO:0000256" key="3">
    <source>
        <dbReference type="ARBA" id="ARBA00022840"/>
    </source>
</evidence>
<evidence type="ECO:0000313" key="7">
    <source>
        <dbReference type="Proteomes" id="UP000007939"/>
    </source>
</evidence>
<dbReference type="PROSITE" id="PS51193">
    <property type="entry name" value="HELICASE_ATP_BIND_2"/>
    <property type="match status" value="1"/>
</dbReference>
<organism evidence="6 7">
    <name type="scientific">Parasphaerochaeta coccoides (strain ATCC BAA-1237 / DSM 17374 / SPN1)</name>
    <name type="common">Sphaerochaeta coccoides</name>
    <dbReference type="NCBI Taxonomy" id="760011"/>
    <lineage>
        <taxon>Bacteria</taxon>
        <taxon>Pseudomonadati</taxon>
        <taxon>Spirochaetota</taxon>
        <taxon>Spirochaetia</taxon>
        <taxon>Spirochaetales</taxon>
        <taxon>Sphaerochaetaceae</taxon>
        <taxon>Parasphaerochaeta</taxon>
    </lineage>
</organism>
<dbReference type="InterPro" id="IPR027417">
    <property type="entry name" value="P-loop_NTPase"/>
</dbReference>
<evidence type="ECO:0000256" key="2">
    <source>
        <dbReference type="ARBA" id="ARBA00022801"/>
    </source>
</evidence>
<dbReference type="InterPro" id="IPR002464">
    <property type="entry name" value="DNA/RNA_helicase_DEAH_CS"/>
</dbReference>
<protein>
    <submittedName>
        <fullName evidence="6">Helicase c2</fullName>
    </submittedName>
</protein>
<dbReference type="eggNOG" id="COG1199">
    <property type="taxonomic scope" value="Bacteria"/>
</dbReference>
<dbReference type="InterPro" id="IPR045028">
    <property type="entry name" value="DinG/Rad3-like"/>
</dbReference>
<name>F4GKU7_PARC1</name>
<dbReference type="SMART" id="SM00491">
    <property type="entry name" value="HELICc2"/>
    <property type="match status" value="1"/>
</dbReference>
<proteinExistence type="inferred from homology"/>
<evidence type="ECO:0000256" key="4">
    <source>
        <dbReference type="ARBA" id="ARBA00038058"/>
    </source>
</evidence>
<dbReference type="InterPro" id="IPR014013">
    <property type="entry name" value="Helic_SF1/SF2_ATP-bd_DinG/Rad3"/>
</dbReference>
<dbReference type="RefSeq" id="WP_013739256.1">
    <property type="nucleotide sequence ID" value="NC_015436.1"/>
</dbReference>
<dbReference type="InterPro" id="IPR006555">
    <property type="entry name" value="ATP-dep_Helicase_C"/>
</dbReference>
<dbReference type="GO" id="GO:0005524">
    <property type="term" value="F:ATP binding"/>
    <property type="evidence" value="ECO:0007669"/>
    <property type="project" value="UniProtKB-KW"/>
</dbReference>
<dbReference type="GO" id="GO:0003676">
    <property type="term" value="F:nucleic acid binding"/>
    <property type="evidence" value="ECO:0007669"/>
    <property type="project" value="InterPro"/>
</dbReference>
<sequence>MKKSDIYDVFDVGGVLNSQFPGYEYREAQLMMSDLVREAIEHDAIAAAEAGTGIGKSFAYLVPVLLNLDDVPEDRTVIATATINLQRQLLEKDIPALFSAMGMKKSVALVVGISQYVCLYRLAERISETPLLALDPLTDIGKMKAWARDTETGLRSDYPGRLDGELWSDVCADGDLCLGYKCPHSQECHFLKARKHAFDSQLLIVNHHILFTDSRIRLDGDESYDEEALLPPFHRLVIDEAHNIERNATDFFTDDYSRSTVIRLITRLSRQSAGARKTNLIETLAPYMPEKDLPDKILDQIAMLREKIDAADDFLMAFMRARDTSSILLKKTHQDILEPFFTLAKEIAACGSRLDGACKKVMEQNTAPQEFQHFLTKFEVYMRRLVSQTDVLGRFAELSGWGDDIHWLEMEYDARKNQAGGVHVKITPLNVSEILREALYEKLSTVVCTSATLDLQDDFTFWSSRAGLPVPGKPYLRTKFDSPFDYKHNLMLLTPMDSPEFSGKNSEEYLDYVTKTVGEAILAAGGGALVLFTSYVMLQDIYSRLVPVFAKNDLHVACQGDADRYTLLQEFKEDADSCLFATDSFWEGVDAPGDTLRLVIIVKLPFKVPTEPVYCARHERIDEDGGSGFFQLALPEAAMKLKQGFGRLLRTTEDRGIVLILDSRIVRKSYGSWMLNALPESHHPETLAENIPGKIETFLFG</sequence>
<dbReference type="GO" id="GO:0003678">
    <property type="term" value="F:DNA helicase activity"/>
    <property type="evidence" value="ECO:0007669"/>
    <property type="project" value="TreeGrafter"/>
</dbReference>
<dbReference type="PANTHER" id="PTHR11472">
    <property type="entry name" value="DNA REPAIR DEAD HELICASE RAD3/XP-D SUBFAMILY MEMBER"/>
    <property type="match status" value="1"/>
</dbReference>
<dbReference type="Pfam" id="PF13307">
    <property type="entry name" value="Helicase_C_2"/>
    <property type="match status" value="1"/>
</dbReference>
<dbReference type="AlphaFoldDB" id="F4GKU7"/>
<keyword evidence="7" id="KW-1185">Reference proteome</keyword>
<dbReference type="GO" id="GO:0016818">
    <property type="term" value="F:hydrolase activity, acting on acid anhydrides, in phosphorus-containing anhydrides"/>
    <property type="evidence" value="ECO:0007669"/>
    <property type="project" value="InterPro"/>
</dbReference>
<evidence type="ECO:0000256" key="1">
    <source>
        <dbReference type="ARBA" id="ARBA00022741"/>
    </source>
</evidence>
<gene>
    <name evidence="6" type="ordered locus">Spico_0632</name>
</gene>
<dbReference type="GO" id="GO:0006139">
    <property type="term" value="P:nucleobase-containing compound metabolic process"/>
    <property type="evidence" value="ECO:0007669"/>
    <property type="project" value="InterPro"/>
</dbReference>
<feature type="domain" description="Helicase ATP-binding" evidence="5">
    <location>
        <begin position="15"/>
        <end position="292"/>
    </location>
</feature>
<dbReference type="OrthoDB" id="9803913at2"/>
<keyword evidence="6" id="KW-0347">Helicase</keyword>
<accession>F4GKU7</accession>
<evidence type="ECO:0000313" key="6">
    <source>
        <dbReference type="EMBL" id="AEC01860.1"/>
    </source>
</evidence>
<dbReference type="KEGG" id="scc:Spico_0632"/>
<dbReference type="Gene3D" id="3.40.50.300">
    <property type="entry name" value="P-loop containing nucleotide triphosphate hydrolases"/>
    <property type="match status" value="2"/>
</dbReference>
<dbReference type="HOGENOM" id="CLU_012117_2_0_12"/>
<keyword evidence="2" id="KW-0378">Hydrolase</keyword>
<comment type="similarity">
    <text evidence="4">Belongs to the helicase family. DinG subfamily.</text>
</comment>
<keyword evidence="1" id="KW-0547">Nucleotide-binding</keyword>
<evidence type="ECO:0000259" key="5">
    <source>
        <dbReference type="PROSITE" id="PS51193"/>
    </source>
</evidence>
<dbReference type="EMBL" id="CP002659">
    <property type="protein sequence ID" value="AEC01860.1"/>
    <property type="molecule type" value="Genomic_DNA"/>
</dbReference>
<dbReference type="PANTHER" id="PTHR11472:SF34">
    <property type="entry name" value="REGULATOR OF TELOMERE ELONGATION HELICASE 1"/>
    <property type="match status" value="1"/>
</dbReference>
<keyword evidence="3" id="KW-0067">ATP-binding</keyword>